<feature type="region of interest" description="Disordered" evidence="3">
    <location>
        <begin position="200"/>
        <end position="246"/>
    </location>
</feature>
<dbReference type="InterPro" id="IPR011990">
    <property type="entry name" value="TPR-like_helical_dom_sf"/>
</dbReference>
<dbReference type="AlphaFoldDB" id="A0A8C5L6B8"/>
<dbReference type="InterPro" id="IPR024812">
    <property type="entry name" value="TPR_24"/>
</dbReference>
<dbReference type="Pfam" id="PF07721">
    <property type="entry name" value="TPR_4"/>
    <property type="match status" value="1"/>
</dbReference>
<dbReference type="PROSITE" id="PS50005">
    <property type="entry name" value="TPR"/>
    <property type="match status" value="1"/>
</dbReference>
<name>A0A8C5L6B8_JACJA</name>
<dbReference type="Gene3D" id="1.25.40.10">
    <property type="entry name" value="Tetratricopeptide repeat domain"/>
    <property type="match status" value="1"/>
</dbReference>
<dbReference type="InterPro" id="IPR019734">
    <property type="entry name" value="TPR_rpt"/>
</dbReference>
<dbReference type="Proteomes" id="UP000694385">
    <property type="component" value="Unassembled WGS sequence"/>
</dbReference>
<keyword evidence="5" id="KW-1185">Reference proteome</keyword>
<dbReference type="Pfam" id="PF13424">
    <property type="entry name" value="TPR_12"/>
    <property type="match status" value="1"/>
</dbReference>
<dbReference type="Ensembl" id="ENSJJAT00000026850.1">
    <property type="protein sequence ID" value="ENSJJAP00000020304.1"/>
    <property type="gene ID" value="ENSJJAG00000021021.1"/>
</dbReference>
<evidence type="ECO:0000313" key="4">
    <source>
        <dbReference type="Ensembl" id="ENSJJAP00000020304.1"/>
    </source>
</evidence>
<dbReference type="PANTHER" id="PTHR47050">
    <property type="entry name" value="TETRATRICOPEPTIDE REPEAT PROTEIN 24"/>
    <property type="match status" value="1"/>
</dbReference>
<feature type="repeat" description="TPR" evidence="1">
    <location>
        <begin position="70"/>
        <end position="103"/>
    </location>
</feature>
<keyword evidence="1" id="KW-0802">TPR repeat</keyword>
<keyword evidence="2" id="KW-0175">Coiled coil</keyword>
<reference evidence="4" key="2">
    <citation type="submission" date="2025-09" db="UniProtKB">
        <authorList>
            <consortium name="Ensembl"/>
        </authorList>
    </citation>
    <scope>IDENTIFICATION</scope>
</reference>
<dbReference type="GO" id="GO:0042802">
    <property type="term" value="F:identical protein binding"/>
    <property type="evidence" value="ECO:0007669"/>
    <property type="project" value="InterPro"/>
</dbReference>
<feature type="compositionally biased region" description="Basic and acidic residues" evidence="3">
    <location>
        <begin position="203"/>
        <end position="246"/>
    </location>
</feature>
<sequence length="304" mass="33697">MLNGSGRGPSDVLQVLEESRRLADGSAESGLLGALYNDLGLGYSQLQLFPLAVETFLQALPRCQRPGEKATVLQNLGMAHLALGNYHEAQEFLQKAANLHGSAGRRREQGRSFGGMAFALSQLGDHSAARDSYLHALQAARDSRDRKGLWQACEGLGAAAARLGRHEEALERYKEALAQGQVRPAVLCTDWTHCGTFQNTTERSWESQGEGRQERSRREGERQRQREVSTAERGDVKLKPASSCRERSQSAWGESWSQEARWPPVILSLLTVGPFSFRPSSWPTEALRRNPRRRLARSAFCAVV</sequence>
<dbReference type="GeneTree" id="ENSGT00730000111346"/>
<evidence type="ECO:0008006" key="6">
    <source>
        <dbReference type="Google" id="ProtNLM"/>
    </source>
</evidence>
<reference evidence="4" key="1">
    <citation type="submission" date="2025-08" db="UniProtKB">
        <authorList>
            <consortium name="Ensembl"/>
        </authorList>
    </citation>
    <scope>IDENTIFICATION</scope>
</reference>
<organism evidence="4 5">
    <name type="scientific">Jaculus jaculus</name>
    <name type="common">Lesser Egyptian jerboa</name>
    <dbReference type="NCBI Taxonomy" id="51337"/>
    <lineage>
        <taxon>Eukaryota</taxon>
        <taxon>Metazoa</taxon>
        <taxon>Chordata</taxon>
        <taxon>Craniata</taxon>
        <taxon>Vertebrata</taxon>
        <taxon>Euteleostomi</taxon>
        <taxon>Mammalia</taxon>
        <taxon>Eutheria</taxon>
        <taxon>Euarchontoglires</taxon>
        <taxon>Glires</taxon>
        <taxon>Rodentia</taxon>
        <taxon>Myomorpha</taxon>
        <taxon>Dipodoidea</taxon>
        <taxon>Dipodidae</taxon>
        <taxon>Dipodinae</taxon>
        <taxon>Jaculus</taxon>
    </lineage>
</organism>
<feature type="coiled-coil region" evidence="2">
    <location>
        <begin position="156"/>
        <end position="183"/>
    </location>
</feature>
<protein>
    <recommendedName>
        <fullName evidence="6">Tetratricopeptide repeat protein 24</fullName>
    </recommendedName>
</protein>
<evidence type="ECO:0000313" key="5">
    <source>
        <dbReference type="Proteomes" id="UP000694385"/>
    </source>
</evidence>
<dbReference type="PANTHER" id="PTHR47050:SF2">
    <property type="entry name" value="TETRATRICOPEPTIDE REPEAT PROTEIN 24"/>
    <property type="match status" value="1"/>
</dbReference>
<accession>A0A8C5L6B8</accession>
<dbReference type="InterPro" id="IPR011717">
    <property type="entry name" value="TPR-4"/>
</dbReference>
<evidence type="ECO:0000256" key="3">
    <source>
        <dbReference type="SAM" id="MobiDB-lite"/>
    </source>
</evidence>
<evidence type="ECO:0000256" key="2">
    <source>
        <dbReference type="SAM" id="Coils"/>
    </source>
</evidence>
<dbReference type="SUPFAM" id="SSF48452">
    <property type="entry name" value="TPR-like"/>
    <property type="match status" value="1"/>
</dbReference>
<evidence type="ECO:0000256" key="1">
    <source>
        <dbReference type="PROSITE-ProRule" id="PRU00339"/>
    </source>
</evidence>
<dbReference type="SMART" id="SM00028">
    <property type="entry name" value="TPR"/>
    <property type="match status" value="4"/>
</dbReference>
<proteinExistence type="predicted"/>